<dbReference type="Gene3D" id="3.90.400.10">
    <property type="entry name" value="Oligo-1,6-glucosidase, Domain 2"/>
    <property type="match status" value="1"/>
</dbReference>
<keyword evidence="4" id="KW-1185">Reference proteome</keyword>
<dbReference type="RefSeq" id="WP_091182066.1">
    <property type="nucleotide sequence ID" value="NZ_FNRY01000001.1"/>
</dbReference>
<dbReference type="InterPro" id="IPR017853">
    <property type="entry name" value="GH"/>
</dbReference>
<dbReference type="PANTHER" id="PTHR10357:SF179">
    <property type="entry name" value="NEUTRAL AND BASIC AMINO ACID TRANSPORT PROTEIN RBAT"/>
    <property type="match status" value="1"/>
</dbReference>
<evidence type="ECO:0000259" key="2">
    <source>
        <dbReference type="SMART" id="SM00642"/>
    </source>
</evidence>
<feature type="domain" description="Glycosyl hydrolase family 13 catalytic" evidence="2">
    <location>
        <begin position="29"/>
        <end position="437"/>
    </location>
</feature>
<dbReference type="InterPro" id="IPR006047">
    <property type="entry name" value="GH13_cat_dom"/>
</dbReference>
<comment type="similarity">
    <text evidence="1">Belongs to the glycosyl hydrolase 13 family.</text>
</comment>
<dbReference type="Gene3D" id="3.20.20.80">
    <property type="entry name" value="Glycosidases"/>
    <property type="match status" value="1"/>
</dbReference>
<proteinExistence type="inferred from homology"/>
<dbReference type="InterPro" id="IPR045857">
    <property type="entry name" value="O16G_dom_2"/>
</dbReference>
<sequence length="559" mass="62086">MTDTRPVPETSDESARSDATWWRQAAVYQIYPRSFADANGDGIGDVRGITSRVPYLKKLGIDAVWLSPFYPSALADGGYDVDDYRNVDPRLGTLDDFDDMVDALHRAGIKLIVDIVPNHSSNRHEWFTQALAAPKGSPERDRYIFRDGLGDNGQLPPADWTSAFGGLAWEPVGDGQWYMHYFATEQPDFNWDNREVRDDFLATLRFWSDRGVDGFRVDVAHGLAKELPAVLPSQAELDAMEKTTGQHPLWDRDEVHEIYAEWRGVFNEYDPPRIAVAEAWVATPERRARYASAEGLGQAFNFDLLEADFDSAQFREIITSNLEQAKGAGSSTTWVFSNHDVVRHATRYGLPPLAGRAVKQGSEWLLAGGREPELDIAGGLRRARAATLMMLALPGSAYLYQGEELGLGEVADIPAENRQDPAFFRNPGVDIGRDGCRVPLPWTHEGSSFGFGSDGAHLPQPEWFGRFSVEAEDGDPGSTLELYRRALALRHELQTAEELEWLDVGGSADVLHFRRPNGWEVVTNFGTGPIALPAGERLISSRPLEGDTLPGETTVWLKN</sequence>
<name>A0A1H4LAQ3_9MICO</name>
<dbReference type="CDD" id="cd11332">
    <property type="entry name" value="AmyAc_OligoGlu_TS"/>
    <property type="match status" value="1"/>
</dbReference>
<dbReference type="SUPFAM" id="SSF51445">
    <property type="entry name" value="(Trans)glycosidases"/>
    <property type="match status" value="1"/>
</dbReference>
<protein>
    <submittedName>
        <fullName evidence="3">Alpha-glucosidase</fullName>
    </submittedName>
</protein>
<dbReference type="GO" id="GO:0004556">
    <property type="term" value="F:alpha-amylase activity"/>
    <property type="evidence" value="ECO:0007669"/>
    <property type="project" value="TreeGrafter"/>
</dbReference>
<gene>
    <name evidence="3" type="ORF">SAMN04489806_1480</name>
</gene>
<dbReference type="EMBL" id="FNRY01000001">
    <property type="protein sequence ID" value="SEB67773.1"/>
    <property type="molecule type" value="Genomic_DNA"/>
</dbReference>
<dbReference type="Proteomes" id="UP000199183">
    <property type="component" value="Unassembled WGS sequence"/>
</dbReference>
<evidence type="ECO:0000313" key="3">
    <source>
        <dbReference type="EMBL" id="SEB67773.1"/>
    </source>
</evidence>
<dbReference type="GO" id="GO:0009313">
    <property type="term" value="P:oligosaccharide catabolic process"/>
    <property type="evidence" value="ECO:0007669"/>
    <property type="project" value="TreeGrafter"/>
</dbReference>
<dbReference type="PANTHER" id="PTHR10357">
    <property type="entry name" value="ALPHA-AMYLASE FAMILY MEMBER"/>
    <property type="match status" value="1"/>
</dbReference>
<evidence type="ECO:0000313" key="4">
    <source>
        <dbReference type="Proteomes" id="UP000199183"/>
    </source>
</evidence>
<dbReference type="STRING" id="640635.SAMN04489806_1480"/>
<dbReference type="Pfam" id="PF00128">
    <property type="entry name" value="Alpha-amylase"/>
    <property type="match status" value="2"/>
</dbReference>
<reference evidence="3 4" key="1">
    <citation type="submission" date="2016-10" db="EMBL/GenBank/DDBJ databases">
        <authorList>
            <person name="de Groot N.N."/>
        </authorList>
    </citation>
    <scope>NUCLEOTIDE SEQUENCE [LARGE SCALE GENOMIC DNA]</scope>
    <source>
        <strain evidence="3 4">DSM 21799</strain>
    </source>
</reference>
<organism evidence="3 4">
    <name type="scientific">Paramicrobacterium humi</name>
    <dbReference type="NCBI Taxonomy" id="640635"/>
    <lineage>
        <taxon>Bacteria</taxon>
        <taxon>Bacillati</taxon>
        <taxon>Actinomycetota</taxon>
        <taxon>Actinomycetes</taxon>
        <taxon>Micrococcales</taxon>
        <taxon>Microbacteriaceae</taxon>
        <taxon>Paramicrobacterium</taxon>
    </lineage>
</organism>
<dbReference type="SMART" id="SM00642">
    <property type="entry name" value="Aamy"/>
    <property type="match status" value="1"/>
</dbReference>
<accession>A0A1H4LAQ3</accession>
<dbReference type="AlphaFoldDB" id="A0A1H4LAQ3"/>
<evidence type="ECO:0000256" key="1">
    <source>
        <dbReference type="ARBA" id="ARBA00008061"/>
    </source>
</evidence>
<dbReference type="OrthoDB" id="9043248at2"/>